<dbReference type="OrthoDB" id="6069300at2759"/>
<reference evidence="3 4" key="1">
    <citation type="journal article" date="2017" name="Nat. Ecol. Evol.">
        <title>Scallop genome provides insights into evolution of bilaterian karyotype and development.</title>
        <authorList>
            <person name="Wang S."/>
            <person name="Zhang J."/>
            <person name="Jiao W."/>
            <person name="Li J."/>
            <person name="Xun X."/>
            <person name="Sun Y."/>
            <person name="Guo X."/>
            <person name="Huan P."/>
            <person name="Dong B."/>
            <person name="Zhang L."/>
            <person name="Hu X."/>
            <person name="Sun X."/>
            <person name="Wang J."/>
            <person name="Zhao C."/>
            <person name="Wang Y."/>
            <person name="Wang D."/>
            <person name="Huang X."/>
            <person name="Wang R."/>
            <person name="Lv J."/>
            <person name="Li Y."/>
            <person name="Zhang Z."/>
            <person name="Liu B."/>
            <person name="Lu W."/>
            <person name="Hui Y."/>
            <person name="Liang J."/>
            <person name="Zhou Z."/>
            <person name="Hou R."/>
            <person name="Li X."/>
            <person name="Liu Y."/>
            <person name="Li H."/>
            <person name="Ning X."/>
            <person name="Lin Y."/>
            <person name="Zhao L."/>
            <person name="Xing Q."/>
            <person name="Dou J."/>
            <person name="Li Y."/>
            <person name="Mao J."/>
            <person name="Guo H."/>
            <person name="Dou H."/>
            <person name="Li T."/>
            <person name="Mu C."/>
            <person name="Jiang W."/>
            <person name="Fu Q."/>
            <person name="Fu X."/>
            <person name="Miao Y."/>
            <person name="Liu J."/>
            <person name="Yu Q."/>
            <person name="Li R."/>
            <person name="Liao H."/>
            <person name="Li X."/>
            <person name="Kong Y."/>
            <person name="Jiang Z."/>
            <person name="Chourrout D."/>
            <person name="Li R."/>
            <person name="Bao Z."/>
        </authorList>
    </citation>
    <scope>NUCLEOTIDE SEQUENCE [LARGE SCALE GENOMIC DNA]</scope>
    <source>
        <strain evidence="3 4">PY_sf001</strain>
    </source>
</reference>
<evidence type="ECO:0000259" key="2">
    <source>
        <dbReference type="PROSITE" id="PS50940"/>
    </source>
</evidence>
<feature type="chain" id="PRO_5012103325" description="Chitin-binding type-2 domain-containing protein" evidence="1">
    <location>
        <begin position="19"/>
        <end position="183"/>
    </location>
</feature>
<dbReference type="AlphaFoldDB" id="A0A210Q4H4"/>
<proteinExistence type="predicted"/>
<evidence type="ECO:0000313" key="4">
    <source>
        <dbReference type="Proteomes" id="UP000242188"/>
    </source>
</evidence>
<keyword evidence="4" id="KW-1185">Reference proteome</keyword>
<name>A0A210Q4H4_MIZYE</name>
<dbReference type="InterPro" id="IPR002557">
    <property type="entry name" value="Chitin-bd_dom"/>
</dbReference>
<dbReference type="SUPFAM" id="SSF57625">
    <property type="entry name" value="Invertebrate chitin-binding proteins"/>
    <property type="match status" value="1"/>
</dbReference>
<dbReference type="InterPro" id="IPR036508">
    <property type="entry name" value="Chitin-bd_dom_sf"/>
</dbReference>
<comment type="caution">
    <text evidence="3">The sequence shown here is derived from an EMBL/GenBank/DDBJ whole genome shotgun (WGS) entry which is preliminary data.</text>
</comment>
<evidence type="ECO:0000313" key="3">
    <source>
        <dbReference type="EMBL" id="OWF43625.1"/>
    </source>
</evidence>
<feature type="signal peptide" evidence="1">
    <location>
        <begin position="1"/>
        <end position="18"/>
    </location>
</feature>
<dbReference type="Pfam" id="PF01607">
    <property type="entry name" value="CBM_14"/>
    <property type="match status" value="1"/>
</dbReference>
<keyword evidence="1" id="KW-0732">Signal</keyword>
<gene>
    <name evidence="3" type="ORF">KP79_PYT22323</name>
</gene>
<dbReference type="Proteomes" id="UP000242188">
    <property type="component" value="Unassembled WGS sequence"/>
</dbReference>
<protein>
    <recommendedName>
        <fullName evidence="2">Chitin-binding type-2 domain-containing protein</fullName>
    </recommendedName>
</protein>
<sequence length="183" mass="19830">MNTLTALTGFALVLTACAMPFDLLGEPLFTNPTLITMCQPVDAPVNGRVYCEYNPTNMTCTASCENGFVADSSIMFRTLTCTYEMPFPTVNAFGACRMAVPTLAPTLQPTFTDSPVVGPVVHAGRCIHNVMECGTEEGDFQACMDCSKYVTCSVNGATLRDCPVGLQWDDTVKRCERRSSTCM</sequence>
<accession>A0A210Q4H4</accession>
<dbReference type="GO" id="GO:0008061">
    <property type="term" value="F:chitin binding"/>
    <property type="evidence" value="ECO:0007669"/>
    <property type="project" value="InterPro"/>
</dbReference>
<dbReference type="Gene3D" id="2.170.140.10">
    <property type="entry name" value="Chitin binding domain"/>
    <property type="match status" value="1"/>
</dbReference>
<dbReference type="PROSITE" id="PS50940">
    <property type="entry name" value="CHIT_BIND_II"/>
    <property type="match status" value="1"/>
</dbReference>
<dbReference type="EMBL" id="NEDP02005045">
    <property type="protein sequence ID" value="OWF43625.1"/>
    <property type="molecule type" value="Genomic_DNA"/>
</dbReference>
<organism evidence="3 4">
    <name type="scientific">Mizuhopecten yessoensis</name>
    <name type="common">Japanese scallop</name>
    <name type="synonym">Patinopecten yessoensis</name>
    <dbReference type="NCBI Taxonomy" id="6573"/>
    <lineage>
        <taxon>Eukaryota</taxon>
        <taxon>Metazoa</taxon>
        <taxon>Spiralia</taxon>
        <taxon>Lophotrochozoa</taxon>
        <taxon>Mollusca</taxon>
        <taxon>Bivalvia</taxon>
        <taxon>Autobranchia</taxon>
        <taxon>Pteriomorphia</taxon>
        <taxon>Pectinida</taxon>
        <taxon>Pectinoidea</taxon>
        <taxon>Pectinidae</taxon>
        <taxon>Mizuhopecten</taxon>
    </lineage>
</organism>
<dbReference type="GO" id="GO:0005576">
    <property type="term" value="C:extracellular region"/>
    <property type="evidence" value="ECO:0007669"/>
    <property type="project" value="InterPro"/>
</dbReference>
<feature type="domain" description="Chitin-binding type-2" evidence="2">
    <location>
        <begin position="130"/>
        <end position="183"/>
    </location>
</feature>
<evidence type="ECO:0000256" key="1">
    <source>
        <dbReference type="SAM" id="SignalP"/>
    </source>
</evidence>